<name>A0A1V8T687_9PEZI</name>
<dbReference type="STRING" id="1507870.A0A1V8T687"/>
<dbReference type="GO" id="GO:0001181">
    <property type="term" value="F:RNA polymerase I general transcription initiation factor activity"/>
    <property type="evidence" value="ECO:0007669"/>
    <property type="project" value="TreeGrafter"/>
</dbReference>
<dbReference type="PANTHER" id="PTHR28079:SF1">
    <property type="entry name" value="RNA POLYMERASE I-SPECIFIC TRANSCRIPTION INITIATION FACTOR RRN5"/>
    <property type="match status" value="1"/>
</dbReference>
<feature type="compositionally biased region" description="Basic and acidic residues" evidence="1">
    <location>
        <begin position="523"/>
        <end position="538"/>
    </location>
</feature>
<feature type="compositionally biased region" description="Basic and acidic residues" evidence="1">
    <location>
        <begin position="445"/>
        <end position="467"/>
    </location>
</feature>
<protein>
    <recommendedName>
        <fullName evidence="4">Myb-like domain-containing protein</fullName>
    </recommendedName>
</protein>
<reference evidence="3" key="1">
    <citation type="submission" date="2017-03" db="EMBL/GenBank/DDBJ databases">
        <title>Genomes of endolithic fungi from Antarctica.</title>
        <authorList>
            <person name="Coleine C."/>
            <person name="Masonjones S."/>
            <person name="Stajich J.E."/>
        </authorList>
    </citation>
    <scope>NUCLEOTIDE SEQUENCE [LARGE SCALE GENOMIC DNA]</scope>
    <source>
        <strain evidence="3">CCFEE 5527</strain>
    </source>
</reference>
<feature type="region of interest" description="Disordered" evidence="1">
    <location>
        <begin position="576"/>
        <end position="621"/>
    </location>
</feature>
<evidence type="ECO:0000256" key="1">
    <source>
        <dbReference type="SAM" id="MobiDB-lite"/>
    </source>
</evidence>
<dbReference type="AlphaFoldDB" id="A0A1V8T687"/>
<evidence type="ECO:0000313" key="2">
    <source>
        <dbReference type="EMBL" id="OQO06925.1"/>
    </source>
</evidence>
<dbReference type="OrthoDB" id="2240312at2759"/>
<dbReference type="GO" id="GO:0000182">
    <property type="term" value="F:rDNA binding"/>
    <property type="evidence" value="ECO:0007669"/>
    <property type="project" value="TreeGrafter"/>
</dbReference>
<feature type="region of interest" description="Disordered" evidence="1">
    <location>
        <begin position="423"/>
        <end position="483"/>
    </location>
</feature>
<evidence type="ECO:0008006" key="4">
    <source>
        <dbReference type="Google" id="ProtNLM"/>
    </source>
</evidence>
<feature type="region of interest" description="Disordered" evidence="1">
    <location>
        <begin position="508"/>
        <end position="560"/>
    </location>
</feature>
<dbReference type="InParanoid" id="A0A1V8T687"/>
<dbReference type="EMBL" id="NAJO01000015">
    <property type="protein sequence ID" value="OQO06925.1"/>
    <property type="molecule type" value="Genomic_DNA"/>
</dbReference>
<feature type="region of interest" description="Disordered" evidence="1">
    <location>
        <begin position="227"/>
        <end position="259"/>
    </location>
</feature>
<feature type="compositionally biased region" description="Acidic residues" evidence="1">
    <location>
        <begin position="429"/>
        <end position="444"/>
    </location>
</feature>
<dbReference type="GO" id="GO:0042790">
    <property type="term" value="P:nucleolar large rRNA transcription by RNA polymerase I"/>
    <property type="evidence" value="ECO:0007669"/>
    <property type="project" value="InterPro"/>
</dbReference>
<dbReference type="InterPro" id="IPR039601">
    <property type="entry name" value="Rrn5"/>
</dbReference>
<dbReference type="Proteomes" id="UP000192596">
    <property type="component" value="Unassembled WGS sequence"/>
</dbReference>
<feature type="region of interest" description="Disordered" evidence="1">
    <location>
        <begin position="1"/>
        <end position="67"/>
    </location>
</feature>
<comment type="caution">
    <text evidence="2">The sequence shown here is derived from an EMBL/GenBank/DDBJ whole genome shotgun (WGS) entry which is preliminary data.</text>
</comment>
<dbReference type="PANTHER" id="PTHR28079">
    <property type="entry name" value="RNA POLYMERASE I-SPECIFIC TRANSCRIPTION INITIATION FACTOR RRN5"/>
    <property type="match status" value="1"/>
</dbReference>
<keyword evidence="3" id="KW-1185">Reference proteome</keyword>
<feature type="compositionally biased region" description="Basic and acidic residues" evidence="1">
    <location>
        <begin position="8"/>
        <end position="22"/>
    </location>
</feature>
<gene>
    <name evidence="2" type="ORF">B0A48_07491</name>
</gene>
<sequence length="621" mass="68690">MDSSTEGEGFKQLEDSYEDDRGTATTEDDDLTESSHGINRKSDLTRVPRLSRSAIKPQRRSSASRDSIPYRSLLNSHIREVNDGEQDFDPLPSSQIGGSFWSSSEKSIFFEQLSRLGAGEVRQIADAIGTKSEPEVKAYLLLLDAGVRELEATSRPNDLFTHSNVPAAAEVDAELGRTLDNSAADLSQRVFDAESRVERKLHGEWWCIDDETASKLELLDETALPVEADSISTDNASEASLDESDESHPSSADKQSTLPMPAATLLKPTEFLNLSHTLFMNSADPTDINWQSIASTDSTATGPAIFRTAFDDFHNLVVSITRRLVQTTIFQATSRLRAHADVRAAPNVHGRDVRAALAILGMPADAKHYWATAARRCKVDVFTGSDKYRDGRRSTKTGVQLTWDETEKALGLVQFSLDDEITDEVTSGDLDDDSDAYTDISDSENSDHDPDSEDNRSVKSESSSRERKSSKRKRALSPHSFDKAEEQYLEALDRHGSLAEEQQLREALGHETEHTEEQPMPERQFKRARLDPRPRDWRGPVQYAPPWAASDEQPQAADFERMGRIGAMRRDRRLAYRHAAMTNEEATAAGHADENSSHAQNNDSASASSSEIGSEEVSGSG</sequence>
<feature type="compositionally biased region" description="Basic and acidic residues" evidence="1">
    <location>
        <begin position="508"/>
        <end position="517"/>
    </location>
</feature>
<feature type="compositionally biased region" description="Polar residues" evidence="1">
    <location>
        <begin position="249"/>
        <end position="258"/>
    </location>
</feature>
<feature type="compositionally biased region" description="Low complexity" evidence="1">
    <location>
        <begin position="597"/>
        <end position="621"/>
    </location>
</feature>
<dbReference type="GO" id="GO:0006361">
    <property type="term" value="P:transcription initiation at RNA polymerase I promoter"/>
    <property type="evidence" value="ECO:0007669"/>
    <property type="project" value="TreeGrafter"/>
</dbReference>
<evidence type="ECO:0000313" key="3">
    <source>
        <dbReference type="Proteomes" id="UP000192596"/>
    </source>
</evidence>
<accession>A0A1V8T687</accession>
<organism evidence="2 3">
    <name type="scientific">Cryoendolithus antarcticus</name>
    <dbReference type="NCBI Taxonomy" id="1507870"/>
    <lineage>
        <taxon>Eukaryota</taxon>
        <taxon>Fungi</taxon>
        <taxon>Dikarya</taxon>
        <taxon>Ascomycota</taxon>
        <taxon>Pezizomycotina</taxon>
        <taxon>Dothideomycetes</taxon>
        <taxon>Dothideomycetidae</taxon>
        <taxon>Cladosporiales</taxon>
        <taxon>Cladosporiaceae</taxon>
        <taxon>Cryoendolithus</taxon>
    </lineage>
</organism>
<dbReference type="GO" id="GO:0000500">
    <property type="term" value="C:RNA polymerase I upstream activating factor complex"/>
    <property type="evidence" value="ECO:0007669"/>
    <property type="project" value="InterPro"/>
</dbReference>
<proteinExistence type="predicted"/>